<comment type="caution">
    <text evidence="3">The sequence shown here is derived from an EMBL/GenBank/DDBJ whole genome shotgun (WGS) entry which is preliminary data.</text>
</comment>
<proteinExistence type="predicted"/>
<dbReference type="GO" id="GO:0004252">
    <property type="term" value="F:serine-type endopeptidase activity"/>
    <property type="evidence" value="ECO:0007669"/>
    <property type="project" value="UniProtKB-EC"/>
</dbReference>
<reference evidence="3 4" key="1">
    <citation type="submission" date="2021-03" db="EMBL/GenBank/DDBJ databases">
        <title>Genomic Encyclopedia of Type Strains, Phase IV (KMG-IV): sequencing the most valuable type-strain genomes for metagenomic binning, comparative biology and taxonomic classification.</title>
        <authorList>
            <person name="Goeker M."/>
        </authorList>
    </citation>
    <scope>NUCLEOTIDE SEQUENCE [LARGE SCALE GENOMIC DNA]</scope>
    <source>
        <strain evidence="3 4">DSM 101872</strain>
    </source>
</reference>
<dbReference type="SUPFAM" id="SSF46785">
    <property type="entry name" value="Winged helix' DNA-binding domain"/>
    <property type="match status" value="1"/>
</dbReference>
<dbReference type="InterPro" id="IPR036388">
    <property type="entry name" value="WH-like_DNA-bd_sf"/>
</dbReference>
<dbReference type="Gene3D" id="1.10.10.10">
    <property type="entry name" value="Winged helix-like DNA-binding domain superfamily/Winged helix DNA-binding domain"/>
    <property type="match status" value="1"/>
</dbReference>
<evidence type="ECO:0000259" key="1">
    <source>
        <dbReference type="Pfam" id="PF00717"/>
    </source>
</evidence>
<organism evidence="3 4">
    <name type="scientific">Lactobacillus colini</name>
    <dbReference type="NCBI Taxonomy" id="1819254"/>
    <lineage>
        <taxon>Bacteria</taxon>
        <taxon>Bacillati</taxon>
        <taxon>Bacillota</taxon>
        <taxon>Bacilli</taxon>
        <taxon>Lactobacillales</taxon>
        <taxon>Lactobacillaceae</taxon>
        <taxon>Lactobacillus</taxon>
    </lineage>
</organism>
<dbReference type="EC" id="3.4.21.88" evidence="3"/>
<evidence type="ECO:0000313" key="4">
    <source>
        <dbReference type="Proteomes" id="UP001519292"/>
    </source>
</evidence>
<sequence length="186" mass="20951">MPKTNNPTSKQVQILQYIYDTVEKRKFPPTVREICEAVNLSSTSTVHGHLARLEHKGWLYRDATKPRAIEVTKAGLKELGVKPQVIPIINSSITDLNEAIEKASDFFPIPPQLKKFAGNLFMLKVETDFHNQLLAGDQIIIKKQTSATENDIVIVLNEDNKLSLAHYSKENSTLILGKVISLYRNI</sequence>
<dbReference type="EMBL" id="JAGGLU010000004">
    <property type="protein sequence ID" value="MBP2057737.1"/>
    <property type="molecule type" value="Genomic_DNA"/>
</dbReference>
<dbReference type="InterPro" id="IPR006199">
    <property type="entry name" value="LexA_DNA-bd_dom"/>
</dbReference>
<keyword evidence="3" id="KW-0378">Hydrolase</keyword>
<dbReference type="SUPFAM" id="SSF51306">
    <property type="entry name" value="LexA/Signal peptidase"/>
    <property type="match status" value="1"/>
</dbReference>
<name>A0ABS4MEE0_9LACO</name>
<dbReference type="InterPro" id="IPR015927">
    <property type="entry name" value="Peptidase_S24_S26A/B/C"/>
</dbReference>
<gene>
    <name evidence="3" type="ORF">J2Z60_000909</name>
</gene>
<dbReference type="PANTHER" id="PTHR33516">
    <property type="entry name" value="LEXA REPRESSOR"/>
    <property type="match status" value="1"/>
</dbReference>
<accession>A0ABS4MEE0</accession>
<keyword evidence="4" id="KW-1185">Reference proteome</keyword>
<protein>
    <submittedName>
        <fullName evidence="3">Repressor LexA</fullName>
        <ecNumber evidence="3">3.4.21.88</ecNumber>
    </submittedName>
</protein>
<dbReference type="PANTHER" id="PTHR33516:SF2">
    <property type="entry name" value="LEXA REPRESSOR-RELATED"/>
    <property type="match status" value="1"/>
</dbReference>
<evidence type="ECO:0000313" key="3">
    <source>
        <dbReference type="EMBL" id="MBP2057737.1"/>
    </source>
</evidence>
<dbReference type="Gene3D" id="2.10.109.10">
    <property type="entry name" value="Umud Fragment, subunit A"/>
    <property type="match status" value="1"/>
</dbReference>
<evidence type="ECO:0000259" key="2">
    <source>
        <dbReference type="Pfam" id="PF01726"/>
    </source>
</evidence>
<feature type="domain" description="LexA repressor DNA-binding" evidence="2">
    <location>
        <begin position="8"/>
        <end position="68"/>
    </location>
</feature>
<dbReference type="Pfam" id="PF01726">
    <property type="entry name" value="LexA_DNA_bind"/>
    <property type="match status" value="1"/>
</dbReference>
<dbReference type="InterPro" id="IPR036390">
    <property type="entry name" value="WH_DNA-bd_sf"/>
</dbReference>
<dbReference type="Proteomes" id="UP001519292">
    <property type="component" value="Unassembled WGS sequence"/>
</dbReference>
<dbReference type="InterPro" id="IPR036286">
    <property type="entry name" value="LexA/Signal_pep-like_sf"/>
</dbReference>
<dbReference type="Pfam" id="PF00717">
    <property type="entry name" value="Peptidase_S24"/>
    <property type="match status" value="1"/>
</dbReference>
<dbReference type="InterPro" id="IPR050077">
    <property type="entry name" value="LexA_repressor"/>
</dbReference>
<feature type="domain" description="Peptidase S24/S26A/S26B/S26C" evidence="1">
    <location>
        <begin position="97"/>
        <end position="172"/>
    </location>
</feature>
<dbReference type="RefSeq" id="WP_209686479.1">
    <property type="nucleotide sequence ID" value="NZ_JAGGLU010000004.1"/>
</dbReference>